<evidence type="ECO:0000256" key="2">
    <source>
        <dbReference type="ARBA" id="ARBA00022574"/>
    </source>
</evidence>
<dbReference type="GO" id="GO:0031929">
    <property type="term" value="P:TOR signaling"/>
    <property type="evidence" value="ECO:0007669"/>
    <property type="project" value="InterPro"/>
</dbReference>
<dbReference type="PANTHER" id="PTHR19842">
    <property type="entry name" value="G BETA-LIKE PROTEIN GBL"/>
    <property type="match status" value="1"/>
</dbReference>
<dbReference type="InterPro" id="IPR015943">
    <property type="entry name" value="WD40/YVTN_repeat-like_dom_sf"/>
</dbReference>
<feature type="region of interest" description="Disordered" evidence="6">
    <location>
        <begin position="363"/>
        <end position="405"/>
    </location>
</feature>
<evidence type="ECO:0000256" key="4">
    <source>
        <dbReference type="ARBA" id="ARBA00022980"/>
    </source>
</evidence>
<dbReference type="InterPro" id="IPR001680">
    <property type="entry name" value="WD40_rpt"/>
</dbReference>
<feature type="compositionally biased region" description="Polar residues" evidence="6">
    <location>
        <begin position="374"/>
        <end position="396"/>
    </location>
</feature>
<evidence type="ECO:0000256" key="1">
    <source>
        <dbReference type="ARBA" id="ARBA00009890"/>
    </source>
</evidence>
<feature type="repeat" description="WD" evidence="5">
    <location>
        <begin position="1"/>
        <end position="28"/>
    </location>
</feature>
<dbReference type="InterPro" id="IPR036322">
    <property type="entry name" value="WD40_repeat_dom_sf"/>
</dbReference>
<evidence type="ECO:0000256" key="3">
    <source>
        <dbReference type="ARBA" id="ARBA00022737"/>
    </source>
</evidence>
<feature type="compositionally biased region" description="Polar residues" evidence="6">
    <location>
        <begin position="634"/>
        <end position="658"/>
    </location>
</feature>
<keyword evidence="8" id="KW-1185">Reference proteome</keyword>
<dbReference type="SUPFAM" id="SSF50978">
    <property type="entry name" value="WD40 repeat-like"/>
    <property type="match status" value="1"/>
</dbReference>
<sequence length="804" mass="84586">MTSVVVVSASYDKQIRIWDAASGRNIKSFVFPDSQVNSLCLLPDTGYLAVAGFGALRLYDLCSFLHNSGGGARAGVGAGAASNNNSSANQAPAIFSSFESPSSMNFTSMATIPFFRNGGSDDQASALSGSARLLDDSASSVILDDRLLRTVVMADTVELLDSSRREVSFILIATSEDGHIRFFDTRPAVTLRLLKDIATGAAITCSAVSPDNRYLLTGNQMGQVSVWHLPSIVASVALEMKDHPHHKMAASTTASRVSGGSPIAATGGAGTTTVGEPGAVAAAAAEEERAKAFGRKPLQDMNFTNDYSAIRSVAIEPLGRWAAVATNAGKVHFIRLARDASVCGSKADSLSAQCATQREAIGVGANNDAPPTPQEQQAPRASSPTGSMHPSSQNSPVHASVAASAAELPSTRLALTAGAGSKSEGGMVNNNYHGPRETIYRSALAVNELSSNAQRASDASGNGTGPTSSASHSNSMGAALLEHIEQQHHQSACNSCINRPDGHASAAHAAPYDQLGEHHSAAEILSEELEMEVFDTLVAHHKYILRVLISPSSQLLVTCSADYSVGRFLVPAALRVPSSAASSAKSRTSGQRHTAQTATSSHSQPVSRPSSETRNDDQEVTESDVRDCALGPSFASTQEPHPLTSSRIGNSSDYQSRVQQQQQQGELTDSRTGNSASKENATTAVVTGEDNSNTPPRNEALLSTATHSFDDTASPSVDGGIGDESLKQNMVFQPLKPLSGHNRWVWDGVFSDCSNFLFTASSDNTLRMWNGLMTDRPQSVSFVGHTKPVVAVLLCYDKQRPNSA</sequence>
<dbReference type="EMBL" id="JAFJZO010000019">
    <property type="protein sequence ID" value="KAG5507065.1"/>
    <property type="molecule type" value="Genomic_DNA"/>
</dbReference>
<evidence type="ECO:0000313" key="7">
    <source>
        <dbReference type="EMBL" id="KAG5507065.1"/>
    </source>
</evidence>
<dbReference type="RefSeq" id="XP_067757791.1">
    <property type="nucleotide sequence ID" value="XM_067901765.1"/>
</dbReference>
<keyword evidence="4" id="KW-0687">Ribonucleoprotein</keyword>
<evidence type="ECO:0008006" key="9">
    <source>
        <dbReference type="Google" id="ProtNLM"/>
    </source>
</evidence>
<feature type="compositionally biased region" description="Polar residues" evidence="6">
    <location>
        <begin position="587"/>
        <end position="599"/>
    </location>
</feature>
<protein>
    <recommendedName>
        <fullName evidence="9">Guanine nucleotide-binding protein subunit beta-like protein</fullName>
    </recommendedName>
</protein>
<evidence type="ECO:0000256" key="5">
    <source>
        <dbReference type="PROSITE-ProRule" id="PRU00221"/>
    </source>
</evidence>
<evidence type="ECO:0000313" key="8">
    <source>
        <dbReference type="Proteomes" id="UP000674318"/>
    </source>
</evidence>
<dbReference type="GO" id="GO:0005840">
    <property type="term" value="C:ribosome"/>
    <property type="evidence" value="ECO:0007669"/>
    <property type="project" value="UniProtKB-KW"/>
</dbReference>
<feature type="region of interest" description="Disordered" evidence="6">
    <location>
        <begin position="451"/>
        <end position="474"/>
    </location>
</feature>
<dbReference type="PROSITE" id="PS50082">
    <property type="entry name" value="WD_REPEATS_2"/>
    <property type="match status" value="2"/>
</dbReference>
<feature type="region of interest" description="Disordered" evidence="6">
    <location>
        <begin position="579"/>
        <end position="699"/>
    </location>
</feature>
<name>A0A836LFZ1_9TRYP</name>
<dbReference type="InterPro" id="IPR037588">
    <property type="entry name" value="MLST8"/>
</dbReference>
<dbReference type="SMART" id="SM00320">
    <property type="entry name" value="WD40"/>
    <property type="match status" value="6"/>
</dbReference>
<comment type="caution">
    <text evidence="7">The sequence shown here is derived from an EMBL/GenBank/DDBJ whole genome shotgun (WGS) entry which is preliminary data.</text>
</comment>
<comment type="similarity">
    <text evidence="1">Belongs to the WD repeat LST8 family.</text>
</comment>
<keyword evidence="2 5" id="KW-0853">WD repeat</keyword>
<gene>
    <name evidence="7" type="ORF">JKF63_05811</name>
</gene>
<dbReference type="PANTHER" id="PTHR19842:SF0">
    <property type="entry name" value="TARGET OF RAPAMYCIN COMPLEX SUBUNIT LST8"/>
    <property type="match status" value="1"/>
</dbReference>
<dbReference type="PROSITE" id="PS50294">
    <property type="entry name" value="WD_REPEATS_REGION"/>
    <property type="match status" value="1"/>
</dbReference>
<dbReference type="GO" id="GO:0031931">
    <property type="term" value="C:TORC1 complex"/>
    <property type="evidence" value="ECO:0007669"/>
    <property type="project" value="InterPro"/>
</dbReference>
<dbReference type="GO" id="GO:0031932">
    <property type="term" value="C:TORC2 complex"/>
    <property type="evidence" value="ECO:0007669"/>
    <property type="project" value="InterPro"/>
</dbReference>
<dbReference type="GeneID" id="94291842"/>
<dbReference type="GO" id="GO:0032956">
    <property type="term" value="P:regulation of actin cytoskeleton organization"/>
    <property type="evidence" value="ECO:0007669"/>
    <property type="project" value="TreeGrafter"/>
</dbReference>
<feature type="compositionally biased region" description="Low complexity" evidence="6">
    <location>
        <begin position="600"/>
        <end position="610"/>
    </location>
</feature>
<dbReference type="OrthoDB" id="400at2759"/>
<keyword evidence="4" id="KW-0689">Ribosomal protein</keyword>
<feature type="compositionally biased region" description="Basic and acidic residues" evidence="6">
    <location>
        <begin position="611"/>
        <end position="627"/>
    </location>
</feature>
<dbReference type="AlphaFoldDB" id="A0A836LFZ1"/>
<feature type="repeat" description="WD" evidence="5">
    <location>
        <begin position="738"/>
        <end position="770"/>
    </location>
</feature>
<reference evidence="7 8" key="1">
    <citation type="submission" date="2021-02" db="EMBL/GenBank/DDBJ databases">
        <title>Porcisia hertigi Genome sequencing and assembly.</title>
        <authorList>
            <person name="Almutairi H."/>
            <person name="Gatherer D."/>
        </authorList>
    </citation>
    <scope>NUCLEOTIDE SEQUENCE [LARGE SCALE GENOMIC DNA]</scope>
    <source>
        <strain evidence="7 8">C119</strain>
    </source>
</reference>
<dbReference type="Gene3D" id="2.130.10.10">
    <property type="entry name" value="YVTN repeat-like/Quinoprotein amine dehydrogenase"/>
    <property type="match status" value="3"/>
</dbReference>
<evidence type="ECO:0000256" key="6">
    <source>
        <dbReference type="SAM" id="MobiDB-lite"/>
    </source>
</evidence>
<dbReference type="Proteomes" id="UP000674318">
    <property type="component" value="Unassembled WGS sequence"/>
</dbReference>
<dbReference type="KEGG" id="phet:94291842"/>
<dbReference type="InterPro" id="IPR019775">
    <property type="entry name" value="WD40_repeat_CS"/>
</dbReference>
<dbReference type="PROSITE" id="PS00678">
    <property type="entry name" value="WD_REPEATS_1"/>
    <property type="match status" value="1"/>
</dbReference>
<feature type="compositionally biased region" description="Polar residues" evidence="6">
    <location>
        <begin position="665"/>
        <end position="699"/>
    </location>
</feature>
<proteinExistence type="inferred from homology"/>
<accession>A0A836LFZ1</accession>
<keyword evidence="3" id="KW-0677">Repeat</keyword>
<organism evidence="7 8">
    <name type="scientific">Porcisia hertigi</name>
    <dbReference type="NCBI Taxonomy" id="2761500"/>
    <lineage>
        <taxon>Eukaryota</taxon>
        <taxon>Discoba</taxon>
        <taxon>Euglenozoa</taxon>
        <taxon>Kinetoplastea</taxon>
        <taxon>Metakinetoplastina</taxon>
        <taxon>Trypanosomatida</taxon>
        <taxon>Trypanosomatidae</taxon>
        <taxon>Leishmaniinae</taxon>
        <taxon>Porcisia</taxon>
    </lineage>
</organism>
<dbReference type="Pfam" id="PF00400">
    <property type="entry name" value="WD40"/>
    <property type="match status" value="2"/>
</dbReference>